<evidence type="ECO:0000313" key="2">
    <source>
        <dbReference type="Proteomes" id="UP000177791"/>
    </source>
</evidence>
<reference evidence="1 2" key="1">
    <citation type="submission" date="2016-08" db="EMBL/GenBank/DDBJ databases">
        <title>Hymenobacter coccineus sp. nov., Hymenobacter lapidarius sp. nov. and Hymenobacter glacialis sp. nov., isolated from Antarctic soil.</title>
        <authorList>
            <person name="Sedlacek I."/>
            <person name="Kralova S."/>
            <person name="Kyrova K."/>
            <person name="Maslanova I."/>
            <person name="Stankova E."/>
            <person name="Vrbovska V."/>
            <person name="Nemec M."/>
            <person name="Bartak M."/>
            <person name="Svec P."/>
            <person name="Busse H.-J."/>
            <person name="Pantucek R."/>
        </authorList>
    </citation>
    <scope>NUCLEOTIDE SEQUENCE [LARGE SCALE GENOMIC DNA]</scope>
    <source>
        <strain evidence="1 2">CCM 8648</strain>
    </source>
</reference>
<gene>
    <name evidence="1" type="ORF">BEN48_14465</name>
</gene>
<comment type="caution">
    <text evidence="1">The sequence shown here is derived from an EMBL/GenBank/DDBJ whole genome shotgun (WGS) entry which is preliminary data.</text>
</comment>
<sequence length="61" mass="6825">MAGENRSTQAAAWQLGISPKLLYRWQKAQLMPEVGSEEVARDPVVRALCACLKRAKQKLDI</sequence>
<proteinExistence type="predicted"/>
<accession>A0A1G1T3B3</accession>
<evidence type="ECO:0000313" key="1">
    <source>
        <dbReference type="EMBL" id="OGX85367.1"/>
    </source>
</evidence>
<keyword evidence="2" id="KW-1185">Reference proteome</keyword>
<protein>
    <recommendedName>
        <fullName evidence="3">Transposase</fullName>
    </recommendedName>
</protein>
<dbReference type="AlphaFoldDB" id="A0A1G1T3B3"/>
<name>A0A1G1T3B3_9BACT</name>
<organism evidence="1 2">
    <name type="scientific">Hymenobacter glacialis</name>
    <dbReference type="NCBI Taxonomy" id="1908236"/>
    <lineage>
        <taxon>Bacteria</taxon>
        <taxon>Pseudomonadati</taxon>
        <taxon>Bacteroidota</taxon>
        <taxon>Cytophagia</taxon>
        <taxon>Cytophagales</taxon>
        <taxon>Hymenobacteraceae</taxon>
        <taxon>Hymenobacter</taxon>
    </lineage>
</organism>
<dbReference type="Proteomes" id="UP000177791">
    <property type="component" value="Unassembled WGS sequence"/>
</dbReference>
<evidence type="ECO:0008006" key="3">
    <source>
        <dbReference type="Google" id="ProtNLM"/>
    </source>
</evidence>
<dbReference type="EMBL" id="MDZC01000059">
    <property type="protein sequence ID" value="OGX85367.1"/>
    <property type="molecule type" value="Genomic_DNA"/>
</dbReference>